<feature type="domain" description="DUF4158" evidence="6">
    <location>
        <begin position="7"/>
        <end position="153"/>
    </location>
</feature>
<dbReference type="GO" id="GO:0004803">
    <property type="term" value="F:transposase activity"/>
    <property type="evidence" value="ECO:0007669"/>
    <property type="project" value="InterPro"/>
</dbReference>
<dbReference type="NCBIfam" id="NF033527">
    <property type="entry name" value="transpos_Tn3"/>
    <property type="match status" value="1"/>
</dbReference>
<evidence type="ECO:0000313" key="8">
    <source>
        <dbReference type="Proteomes" id="UP000242497"/>
    </source>
</evidence>
<keyword evidence="8" id="KW-1185">Reference proteome</keyword>
<evidence type="ECO:0000259" key="6">
    <source>
        <dbReference type="Pfam" id="PF13700"/>
    </source>
</evidence>
<feature type="domain" description="Tn3 transposase DDE" evidence="5">
    <location>
        <begin position="585"/>
        <end position="974"/>
    </location>
</feature>
<dbReference type="RefSeq" id="WP_072890154.1">
    <property type="nucleotide sequence ID" value="NZ_FRAE01000069.1"/>
</dbReference>
<dbReference type="STRING" id="1123349.SAMN02744037_02308"/>
<keyword evidence="2" id="KW-0815">Transposition</keyword>
<gene>
    <name evidence="7" type="ORF">SAMN02744037_02308</name>
</gene>
<comment type="similarity">
    <text evidence="1">Belongs to the transposase 7 family.</text>
</comment>
<evidence type="ECO:0000256" key="4">
    <source>
        <dbReference type="ARBA" id="ARBA00023172"/>
    </source>
</evidence>
<proteinExistence type="inferred from homology"/>
<evidence type="ECO:0000259" key="5">
    <source>
        <dbReference type="Pfam" id="PF01526"/>
    </source>
</evidence>
<dbReference type="InterPro" id="IPR002513">
    <property type="entry name" value="Tn3_Tnp_DDE_dom"/>
</dbReference>
<evidence type="ECO:0000313" key="7">
    <source>
        <dbReference type="EMBL" id="SHK42077.1"/>
    </source>
</evidence>
<evidence type="ECO:0000256" key="2">
    <source>
        <dbReference type="ARBA" id="ARBA00022578"/>
    </source>
</evidence>
<dbReference type="Pfam" id="PF13700">
    <property type="entry name" value="DUF4158"/>
    <property type="match status" value="1"/>
</dbReference>
<evidence type="ECO:0000256" key="1">
    <source>
        <dbReference type="ARBA" id="ARBA00009402"/>
    </source>
</evidence>
<dbReference type="InterPro" id="IPR047653">
    <property type="entry name" value="Tn3-like_transpos"/>
</dbReference>
<dbReference type="OrthoDB" id="3538665at2"/>
<keyword evidence="3" id="KW-0238">DNA-binding</keyword>
<organism evidence="7 8">
    <name type="scientific">Tepidibacter formicigenes DSM 15518</name>
    <dbReference type="NCBI Taxonomy" id="1123349"/>
    <lineage>
        <taxon>Bacteria</taxon>
        <taxon>Bacillati</taxon>
        <taxon>Bacillota</taxon>
        <taxon>Clostridia</taxon>
        <taxon>Peptostreptococcales</taxon>
        <taxon>Peptostreptococcaceae</taxon>
        <taxon>Tepidibacter</taxon>
    </lineage>
</organism>
<protein>
    <submittedName>
        <fullName evidence="7">Transposase and inactivated derivatives, TnpA family</fullName>
    </submittedName>
</protein>
<dbReference type="Pfam" id="PF01526">
    <property type="entry name" value="DDE_Tnp_Tn3"/>
    <property type="match status" value="1"/>
</dbReference>
<dbReference type="InterPro" id="IPR025296">
    <property type="entry name" value="DUF4158"/>
</dbReference>
<reference evidence="8" key="1">
    <citation type="submission" date="2016-11" db="EMBL/GenBank/DDBJ databases">
        <authorList>
            <person name="Varghese N."/>
            <person name="Submissions S."/>
        </authorList>
    </citation>
    <scope>NUCLEOTIDE SEQUENCE [LARGE SCALE GENOMIC DNA]</scope>
    <source>
        <strain evidence="8">DSM 15518</strain>
    </source>
</reference>
<evidence type="ECO:0000256" key="3">
    <source>
        <dbReference type="ARBA" id="ARBA00023125"/>
    </source>
</evidence>
<dbReference type="AlphaFoldDB" id="A0A1M6SC21"/>
<accession>A0A1M6SC21</accession>
<dbReference type="EMBL" id="FRAE01000069">
    <property type="protein sequence ID" value="SHK42077.1"/>
    <property type="molecule type" value="Genomic_DNA"/>
</dbReference>
<dbReference type="GO" id="GO:0006313">
    <property type="term" value="P:DNA transposition"/>
    <property type="evidence" value="ECO:0007669"/>
    <property type="project" value="InterPro"/>
</dbReference>
<name>A0A1M6SC21_9FIRM</name>
<dbReference type="GO" id="GO:0003677">
    <property type="term" value="F:DNA binding"/>
    <property type="evidence" value="ECO:0007669"/>
    <property type="project" value="UniProtKB-KW"/>
</dbReference>
<dbReference type="Proteomes" id="UP000242497">
    <property type="component" value="Unassembled WGS sequence"/>
</dbReference>
<keyword evidence="4" id="KW-0233">DNA recombination</keyword>
<sequence>MKRNWELEELIEHFTIMPNEMSLIGNKSGETRLGFIVLLKFFQFEARFPDSKHEIEKVIIEYIAKQIQVKSTLFERYDMNSRTYYNHKAQIRDFFGFRESTNEDANNITKWLSKRTIYKDTNTATLKEIIYNKFRESHIEPPSLDRVNRIAKSAMYSYEKQFFQETYSKLSNESITIMDSLIVNLSAYESNEIDCNDKNVHLSFSDLRSDPGRIGLESIFREIMKLKTIRQINLPDNLFNNISQKVIKKYKQRVASEDLRELRRHPEPLRYTLLSAFFWLRCREITDNLIELLIQIIHRIGVRAERKVEKEFINDFKRVNGKTNILFKMADAALNNPDGIVKEVLFPIVNENTLTSLVKEFKNTGSAYKKKVYTLMRLSYANHYRRMVPEILDILEFRSNNEVHKPIIKALEIIRKYYNIGTHYFSNTEIIPIDGVIKPGMKDAVIEKDDNGQERINRMNYEIVTLQTLRDKLRCKEIWVIGADRYRNPDEDLPIDFENRREEHYKALKQPLNSEAFISSIKDAMYNGLTKLDIGMPKNPKVRLSIKNNKGWITVSPSDPQPEPVNLMKLKSEVMRQWPMTNLLDILKESDLRISFTDSFKTMAAHERLDRDTIQKRLILALYGLGTNTGLKRVSAGNHGENYKDLLYIRKKFINKDNLRNAISSIVNAILKNRVEDIWGEATTTCASDSKKFGAWDQNLMTEWHIRYRGRGVMIYWHVEKNSTCVYSQLKTCSSSEVSAMIEGLLKHCTDMEIEKNFVDSHGQSEVAFAFSHLLGFNLMPRLKAIYKQKLYRPDTGISDAFPNLQPILTRPINWELIRQQYDQMIKYATALRLGTAETEAILKRFTRNNLKHPTYQALCELGKAIKTIFLCEYLNSESLRIEINEGLNVVENWNSANSFIFYGKGGEICTNRLEDQEISVLSLHLLQNCLVYINTLMIQQILSQKKWYEMMTSEDFRALTPLIYTHVNPYGNFDLDMSQRIPIDAYTA</sequence>